<keyword evidence="2" id="KW-1185">Reference proteome</keyword>
<dbReference type="AlphaFoldDB" id="J9DUG8"/>
<dbReference type="SUPFAM" id="SSF53335">
    <property type="entry name" value="S-adenosyl-L-methionine-dependent methyltransferases"/>
    <property type="match status" value="1"/>
</dbReference>
<comment type="caution">
    <text evidence="1">The sequence shown here is derived from an EMBL/GenBank/DDBJ whole genome shotgun (WGS) entry which is preliminary data.</text>
</comment>
<evidence type="ECO:0000313" key="2">
    <source>
        <dbReference type="Proteomes" id="UP000004836"/>
    </source>
</evidence>
<name>J9DUG8_9PROT</name>
<dbReference type="OrthoDB" id="9792690at2"/>
<dbReference type="EMBL" id="ALYF01000006">
    <property type="protein sequence ID" value="EJW20642.1"/>
    <property type="molecule type" value="Genomic_DNA"/>
</dbReference>
<dbReference type="Gene3D" id="3.40.50.150">
    <property type="entry name" value="Vaccinia Virus protein VP39"/>
    <property type="match status" value="1"/>
</dbReference>
<dbReference type="Pfam" id="PF07021">
    <property type="entry name" value="MetW"/>
    <property type="match status" value="1"/>
</dbReference>
<accession>J9DUG8</accession>
<proteinExistence type="predicted"/>
<gene>
    <name evidence="1" type="ORF">IMCC14465_15290</name>
</gene>
<dbReference type="eggNOG" id="COG2226">
    <property type="taxonomic scope" value="Bacteria"/>
</dbReference>
<sequence>MSETRSIHSLSVSERKDLQLICDLIPSGARVLDIGCGEGDLLDLLKSEKNIDGRGVEISQAGVNACVARGLSVVQGDADRDLKHFPDNGFDYAILSQTLQATQRPDSVLQELARIGKKLIVSFPNFANWRVRFYLMFKGRMPVTSTLDAQWYNTPNIHLCTIEDFIGLCDELGLQIEKSFILSNDKVKHVESSAGPLMNLIAEQALFVVSSQKEM</sequence>
<dbReference type="CDD" id="cd02440">
    <property type="entry name" value="AdoMet_MTases"/>
    <property type="match status" value="1"/>
</dbReference>
<dbReference type="InterPro" id="IPR010743">
    <property type="entry name" value="Methionine_synth_MetW"/>
</dbReference>
<protein>
    <recommendedName>
        <fullName evidence="3">Methionine biosynthesis protein MetW</fullName>
    </recommendedName>
</protein>
<organism evidence="1 2">
    <name type="scientific">alpha proteobacterium IMCC14465</name>
    <dbReference type="NCBI Taxonomy" id="1220535"/>
    <lineage>
        <taxon>Bacteria</taxon>
        <taxon>Pseudomonadati</taxon>
        <taxon>Pseudomonadota</taxon>
        <taxon>Alphaproteobacteria</taxon>
        <taxon>PS1 clade</taxon>
    </lineage>
</organism>
<dbReference type="InterPro" id="IPR029063">
    <property type="entry name" value="SAM-dependent_MTases_sf"/>
</dbReference>
<dbReference type="NCBIfam" id="TIGR02081">
    <property type="entry name" value="metW"/>
    <property type="match status" value="1"/>
</dbReference>
<evidence type="ECO:0008006" key="3">
    <source>
        <dbReference type="Google" id="ProtNLM"/>
    </source>
</evidence>
<evidence type="ECO:0000313" key="1">
    <source>
        <dbReference type="EMBL" id="EJW20642.1"/>
    </source>
</evidence>
<dbReference type="PATRIC" id="fig|1220535.3.peg.1522"/>
<dbReference type="STRING" id="1220535.IMCC14465_15290"/>
<reference evidence="1 2" key="1">
    <citation type="journal article" date="2012" name="J. Bacteriol.">
        <title>Genome Sequence of Strain IMCC14465, Isolated from the East Sea, Belonging to the PS1 Clade of Alphaproteobacteria.</title>
        <authorList>
            <person name="Yang S.J."/>
            <person name="Kang I."/>
            <person name="Cho J.C."/>
        </authorList>
    </citation>
    <scope>NUCLEOTIDE SEQUENCE [LARGE SCALE GENOMIC DNA]</scope>
    <source>
        <strain evidence="1 2">IMCC14465</strain>
    </source>
</reference>
<dbReference type="Proteomes" id="UP000004836">
    <property type="component" value="Unassembled WGS sequence"/>
</dbReference>